<protein>
    <submittedName>
        <fullName evidence="1">Uncharacterized protein</fullName>
    </submittedName>
</protein>
<dbReference type="STRING" id="937218.SAMN06297251_112107"/>
<proteinExistence type="predicted"/>
<sequence length="104" mass="11220">MNTLPFQNDDHHEAYEAAADMLLDEADRFAEGVAIAVVNSAEEGEVTQHAIDLGAAMMTGALRAKMELQGYPTECLAPCLNRARRAFADTIDLLTGDDSSRGVH</sequence>
<reference evidence="1 2" key="1">
    <citation type="submission" date="2017-04" db="EMBL/GenBank/DDBJ databases">
        <authorList>
            <person name="Afonso C.L."/>
            <person name="Miller P.J."/>
            <person name="Scott M.A."/>
            <person name="Spackman E."/>
            <person name="Goraichik I."/>
            <person name="Dimitrov K.M."/>
            <person name="Suarez D.L."/>
            <person name="Swayne D.E."/>
        </authorList>
    </citation>
    <scope>NUCLEOTIDE SEQUENCE [LARGE SCALE GENOMIC DNA]</scope>
    <source>
        <strain evidence="1 2">CGMCC 1.10972</strain>
    </source>
</reference>
<keyword evidence="2" id="KW-1185">Reference proteome</keyword>
<accession>A0A1W2D3Q2</accession>
<evidence type="ECO:0000313" key="1">
    <source>
        <dbReference type="EMBL" id="SMC92113.1"/>
    </source>
</evidence>
<organism evidence="1 2">
    <name type="scientific">Fulvimarina manganoxydans</name>
    <dbReference type="NCBI Taxonomy" id="937218"/>
    <lineage>
        <taxon>Bacteria</taxon>
        <taxon>Pseudomonadati</taxon>
        <taxon>Pseudomonadota</taxon>
        <taxon>Alphaproteobacteria</taxon>
        <taxon>Hyphomicrobiales</taxon>
        <taxon>Aurantimonadaceae</taxon>
        <taxon>Fulvimarina</taxon>
    </lineage>
</organism>
<dbReference type="AlphaFoldDB" id="A0A1W2D3Q2"/>
<name>A0A1W2D3Q2_9HYPH</name>
<gene>
    <name evidence="1" type="ORF">SAMN06297251_112107</name>
</gene>
<dbReference type="Proteomes" id="UP000192656">
    <property type="component" value="Unassembled WGS sequence"/>
</dbReference>
<evidence type="ECO:0000313" key="2">
    <source>
        <dbReference type="Proteomes" id="UP000192656"/>
    </source>
</evidence>
<dbReference type="EMBL" id="FWXR01000012">
    <property type="protein sequence ID" value="SMC92113.1"/>
    <property type="molecule type" value="Genomic_DNA"/>
</dbReference>
<dbReference type="RefSeq" id="WP_084410736.1">
    <property type="nucleotide sequence ID" value="NZ_FWXR01000012.1"/>
</dbReference>